<dbReference type="GO" id="GO:0005179">
    <property type="term" value="F:hormone activity"/>
    <property type="evidence" value="ECO:0007669"/>
    <property type="project" value="UniProtKB-KW"/>
</dbReference>
<dbReference type="InterPro" id="IPR039078">
    <property type="entry name" value="GIP"/>
</dbReference>
<comment type="similarity">
    <text evidence="3">Belongs to the glucagon family.</text>
</comment>
<dbReference type="CTD" id="2695"/>
<evidence type="ECO:0000256" key="1">
    <source>
        <dbReference type="ARBA" id="ARBA00002766"/>
    </source>
</evidence>
<reference evidence="11" key="1">
    <citation type="submission" date="2025-08" db="UniProtKB">
        <authorList>
            <consortium name="RefSeq"/>
        </authorList>
    </citation>
    <scope>IDENTIFICATION</scope>
</reference>
<keyword evidence="10" id="KW-1185">Reference proteome</keyword>
<dbReference type="InterPro" id="IPR000532">
    <property type="entry name" value="Glucagon_GIP_secretin_VIP"/>
</dbReference>
<keyword evidence="6" id="KW-0372">Hormone</keyword>
<feature type="domain" description="Glucagon / GIP / secretin / VIP family" evidence="9">
    <location>
        <begin position="42"/>
        <end position="68"/>
    </location>
</feature>
<dbReference type="OrthoDB" id="8874823at2759"/>
<evidence type="ECO:0000256" key="3">
    <source>
        <dbReference type="ARBA" id="ARBA00008369"/>
    </source>
</evidence>
<proteinExistence type="inferred from homology"/>
<evidence type="ECO:0000256" key="6">
    <source>
        <dbReference type="ARBA" id="ARBA00022702"/>
    </source>
</evidence>
<dbReference type="PANTHER" id="PTHR15211:SF0">
    <property type="entry name" value="GASTRIC INHIBITORY POLYPEPTIDE"/>
    <property type="match status" value="1"/>
</dbReference>
<dbReference type="GO" id="GO:0050796">
    <property type="term" value="P:regulation of insulin secretion"/>
    <property type="evidence" value="ECO:0007669"/>
    <property type="project" value="InterPro"/>
</dbReference>
<feature type="signal peptide" evidence="8">
    <location>
        <begin position="1"/>
        <end position="27"/>
    </location>
</feature>
<feature type="chain" id="PRO_5026719374" description="Gastric inhibitory polypeptide" evidence="8">
    <location>
        <begin position="28"/>
        <end position="153"/>
    </location>
</feature>
<dbReference type="Gene3D" id="6.10.250.590">
    <property type="match status" value="1"/>
</dbReference>
<gene>
    <name evidence="11" type="primary">GIP</name>
</gene>
<name>A0A6J0J115_9PASS</name>
<protein>
    <recommendedName>
        <fullName evidence="4">Gastric inhibitory polypeptide</fullName>
    </recommendedName>
    <alternativeName>
        <fullName evidence="7">Glucose-dependent insulinotropic polypeptide</fullName>
    </alternativeName>
</protein>
<dbReference type="GeneID" id="108508364"/>
<keyword evidence="8" id="KW-0732">Signal</keyword>
<dbReference type="GO" id="GO:0031769">
    <property type="term" value="F:glucagon receptor binding"/>
    <property type="evidence" value="ECO:0007669"/>
    <property type="project" value="TreeGrafter"/>
</dbReference>
<dbReference type="GO" id="GO:0009749">
    <property type="term" value="P:response to glucose"/>
    <property type="evidence" value="ECO:0007669"/>
    <property type="project" value="InterPro"/>
</dbReference>
<evidence type="ECO:0000256" key="8">
    <source>
        <dbReference type="SAM" id="SignalP"/>
    </source>
</evidence>
<evidence type="ECO:0000256" key="4">
    <source>
        <dbReference type="ARBA" id="ARBA00013490"/>
    </source>
</evidence>
<dbReference type="SMART" id="SM00070">
    <property type="entry name" value="GLUCA"/>
    <property type="match status" value="1"/>
</dbReference>
<dbReference type="GO" id="GO:0005615">
    <property type="term" value="C:extracellular space"/>
    <property type="evidence" value="ECO:0007669"/>
    <property type="project" value="TreeGrafter"/>
</dbReference>
<evidence type="ECO:0000313" key="11">
    <source>
        <dbReference type="RefSeq" id="XP_017692597.1"/>
    </source>
</evidence>
<organism evidence="10 11">
    <name type="scientific">Lepidothrix coronata</name>
    <name type="common">blue-crowned manakin</name>
    <dbReference type="NCBI Taxonomy" id="321398"/>
    <lineage>
        <taxon>Eukaryota</taxon>
        <taxon>Metazoa</taxon>
        <taxon>Chordata</taxon>
        <taxon>Craniata</taxon>
        <taxon>Vertebrata</taxon>
        <taxon>Euteleostomi</taxon>
        <taxon>Archelosauria</taxon>
        <taxon>Archosauria</taxon>
        <taxon>Dinosauria</taxon>
        <taxon>Saurischia</taxon>
        <taxon>Theropoda</taxon>
        <taxon>Coelurosauria</taxon>
        <taxon>Aves</taxon>
        <taxon>Neognathae</taxon>
        <taxon>Neoaves</taxon>
        <taxon>Telluraves</taxon>
        <taxon>Australaves</taxon>
        <taxon>Passeriformes</taxon>
        <taxon>Pipridae</taxon>
        <taxon>Lepidothrix</taxon>
    </lineage>
</organism>
<dbReference type="PANTHER" id="PTHR15211">
    <property type="entry name" value="GLUCOSE-DEPENDENT INSULINOTROPIC POLYPEPTIDE"/>
    <property type="match status" value="1"/>
</dbReference>
<sequence>MSFKSFKVLSLLVASLGFVLMEDNVSGASLRVPAARPLQRRYSEATLASDYSRTMDNMLKKNFVEWLLARREKKSDNIVEQYKREAEPQVPAAGGQRMDLGTHEAKDFLTWILKAKGNQSFTSLEDSEGLRDVLNREFLTWLMATEPCRATAA</sequence>
<comment type="function">
    <text evidence="1">Potent stimulator of insulin secretion and relatively poor inhibitor of gastric acid secretion.</text>
</comment>
<evidence type="ECO:0000256" key="2">
    <source>
        <dbReference type="ARBA" id="ARBA00004613"/>
    </source>
</evidence>
<keyword evidence="5" id="KW-0964">Secreted</keyword>
<evidence type="ECO:0000256" key="5">
    <source>
        <dbReference type="ARBA" id="ARBA00022525"/>
    </source>
</evidence>
<comment type="subcellular location">
    <subcellularLocation>
        <location evidence="2">Secreted</location>
    </subcellularLocation>
</comment>
<dbReference type="GO" id="GO:0042304">
    <property type="term" value="P:regulation of fatty acid biosynthetic process"/>
    <property type="evidence" value="ECO:0007669"/>
    <property type="project" value="InterPro"/>
</dbReference>
<dbReference type="GO" id="GO:0042594">
    <property type="term" value="P:response to starvation"/>
    <property type="evidence" value="ECO:0007669"/>
    <property type="project" value="TreeGrafter"/>
</dbReference>
<dbReference type="AlphaFoldDB" id="A0A6J0J115"/>
<evidence type="ECO:0000256" key="7">
    <source>
        <dbReference type="ARBA" id="ARBA00031537"/>
    </source>
</evidence>
<accession>A0A6J0J115</accession>
<evidence type="ECO:0000313" key="10">
    <source>
        <dbReference type="Proteomes" id="UP000504624"/>
    </source>
</evidence>
<dbReference type="Pfam" id="PF00123">
    <property type="entry name" value="Hormone_2"/>
    <property type="match status" value="1"/>
</dbReference>
<evidence type="ECO:0000259" key="9">
    <source>
        <dbReference type="SMART" id="SM00070"/>
    </source>
</evidence>
<dbReference type="Proteomes" id="UP000504624">
    <property type="component" value="Unplaced"/>
</dbReference>
<dbReference type="RefSeq" id="XP_017692597.1">
    <property type="nucleotide sequence ID" value="XM_017837108.1"/>
</dbReference>